<organism evidence="2 3">
    <name type="scientific">Heliocybe sulcata</name>
    <dbReference type="NCBI Taxonomy" id="5364"/>
    <lineage>
        <taxon>Eukaryota</taxon>
        <taxon>Fungi</taxon>
        <taxon>Dikarya</taxon>
        <taxon>Basidiomycota</taxon>
        <taxon>Agaricomycotina</taxon>
        <taxon>Agaricomycetes</taxon>
        <taxon>Gloeophyllales</taxon>
        <taxon>Gloeophyllaceae</taxon>
        <taxon>Heliocybe</taxon>
    </lineage>
</organism>
<name>A0A5C3MYI6_9AGAM</name>
<dbReference type="OrthoDB" id="2894483at2759"/>
<evidence type="ECO:0000256" key="1">
    <source>
        <dbReference type="SAM" id="MobiDB-lite"/>
    </source>
</evidence>
<gene>
    <name evidence="2" type="ORF">OE88DRAFT_344007</name>
</gene>
<feature type="compositionally biased region" description="Polar residues" evidence="1">
    <location>
        <begin position="486"/>
        <end position="510"/>
    </location>
</feature>
<feature type="compositionally biased region" description="Basic and acidic residues" evidence="1">
    <location>
        <begin position="511"/>
        <end position="522"/>
    </location>
</feature>
<dbReference type="EMBL" id="ML213514">
    <property type="protein sequence ID" value="TFK50260.1"/>
    <property type="molecule type" value="Genomic_DNA"/>
</dbReference>
<keyword evidence="3" id="KW-1185">Reference proteome</keyword>
<protein>
    <submittedName>
        <fullName evidence="2">Uncharacterized protein</fullName>
    </submittedName>
</protein>
<evidence type="ECO:0000313" key="2">
    <source>
        <dbReference type="EMBL" id="TFK50260.1"/>
    </source>
</evidence>
<feature type="compositionally biased region" description="Low complexity" evidence="1">
    <location>
        <begin position="471"/>
        <end position="485"/>
    </location>
</feature>
<feature type="compositionally biased region" description="Low complexity" evidence="1">
    <location>
        <begin position="376"/>
        <end position="387"/>
    </location>
</feature>
<feature type="region of interest" description="Disordered" evidence="1">
    <location>
        <begin position="38"/>
        <end position="65"/>
    </location>
</feature>
<feature type="compositionally biased region" description="Pro residues" evidence="1">
    <location>
        <begin position="441"/>
        <end position="455"/>
    </location>
</feature>
<feature type="compositionally biased region" description="Polar residues" evidence="1">
    <location>
        <begin position="388"/>
        <end position="397"/>
    </location>
</feature>
<dbReference type="AlphaFoldDB" id="A0A5C3MYI6"/>
<dbReference type="Proteomes" id="UP000305948">
    <property type="component" value="Unassembled WGS sequence"/>
</dbReference>
<proteinExistence type="predicted"/>
<sequence length="593" mass="63670">MSLPSFSAVDQACMRSASSCGSAGMLVPEDEAIADVDVVESRRGDKPVSATSRAPKREEVRSGAANSEHLDCAAASLVAVGFLRSINISLPTTYAEATNLADRFPQYKLAILSLSTHLPREPHPWVTSASSVNAIGSEVTDNSEARACCRHGSQSSLTLPGPAEVRVRVRVAADEIMLPVPGDTKVPARPGVLPERPCNAPYFFPPASRRPRCCYSQSVLTEHSPMQIQPMGPFFDGLLAASKECPSSRPGLLTRRRYQHGGPLSIVSRQNPAPDGFLLPPMMAPAAHPAGSLRPLTMTAMTEFDLTCDLPEIMRRMILDMDPAGAVPLSHVGPKRSPAETVGWHSREIVFGEGHSPRSRRGNGWFRVHKTAGPGNSNYRRTRSNSSLQGQDQTQSLVAGESQPGIADDDFDPGVVSTQAIESDHLASIQNALPRPRSTGYPPPHGTGQSPPSPSPLSQSSSPSASRKGVSHPPRTGRTTRSPPSLDSTLGNASISPSFSPTNLSSTNFHSSKDGSNREPRQRISTPIASDTHRFRGARTSKGLKHGAGKQLSLDELIHLMPHERLLRPVLCEYVRAQMEVGLPYSLIPQILA</sequence>
<accession>A0A5C3MYI6</accession>
<feature type="region of interest" description="Disordered" evidence="1">
    <location>
        <begin position="433"/>
        <end position="530"/>
    </location>
</feature>
<feature type="region of interest" description="Disordered" evidence="1">
    <location>
        <begin position="353"/>
        <end position="414"/>
    </location>
</feature>
<evidence type="ECO:0000313" key="3">
    <source>
        <dbReference type="Proteomes" id="UP000305948"/>
    </source>
</evidence>
<reference evidence="2 3" key="1">
    <citation type="journal article" date="2019" name="Nat. Ecol. Evol.">
        <title>Megaphylogeny resolves global patterns of mushroom evolution.</title>
        <authorList>
            <person name="Varga T."/>
            <person name="Krizsan K."/>
            <person name="Foldi C."/>
            <person name="Dima B."/>
            <person name="Sanchez-Garcia M."/>
            <person name="Sanchez-Ramirez S."/>
            <person name="Szollosi G.J."/>
            <person name="Szarkandi J.G."/>
            <person name="Papp V."/>
            <person name="Albert L."/>
            <person name="Andreopoulos W."/>
            <person name="Angelini C."/>
            <person name="Antonin V."/>
            <person name="Barry K.W."/>
            <person name="Bougher N.L."/>
            <person name="Buchanan P."/>
            <person name="Buyck B."/>
            <person name="Bense V."/>
            <person name="Catcheside P."/>
            <person name="Chovatia M."/>
            <person name="Cooper J."/>
            <person name="Damon W."/>
            <person name="Desjardin D."/>
            <person name="Finy P."/>
            <person name="Geml J."/>
            <person name="Haridas S."/>
            <person name="Hughes K."/>
            <person name="Justo A."/>
            <person name="Karasinski D."/>
            <person name="Kautmanova I."/>
            <person name="Kiss B."/>
            <person name="Kocsube S."/>
            <person name="Kotiranta H."/>
            <person name="LaButti K.M."/>
            <person name="Lechner B.E."/>
            <person name="Liimatainen K."/>
            <person name="Lipzen A."/>
            <person name="Lukacs Z."/>
            <person name="Mihaltcheva S."/>
            <person name="Morgado L.N."/>
            <person name="Niskanen T."/>
            <person name="Noordeloos M.E."/>
            <person name="Ohm R.A."/>
            <person name="Ortiz-Santana B."/>
            <person name="Ovrebo C."/>
            <person name="Racz N."/>
            <person name="Riley R."/>
            <person name="Savchenko A."/>
            <person name="Shiryaev A."/>
            <person name="Soop K."/>
            <person name="Spirin V."/>
            <person name="Szebenyi C."/>
            <person name="Tomsovsky M."/>
            <person name="Tulloss R.E."/>
            <person name="Uehling J."/>
            <person name="Grigoriev I.V."/>
            <person name="Vagvolgyi C."/>
            <person name="Papp T."/>
            <person name="Martin F.M."/>
            <person name="Miettinen O."/>
            <person name="Hibbett D.S."/>
            <person name="Nagy L.G."/>
        </authorList>
    </citation>
    <scope>NUCLEOTIDE SEQUENCE [LARGE SCALE GENOMIC DNA]</scope>
    <source>
        <strain evidence="2 3">OMC1185</strain>
    </source>
</reference>